<feature type="compositionally biased region" description="Basic residues" evidence="1">
    <location>
        <begin position="1"/>
        <end position="12"/>
    </location>
</feature>
<keyword evidence="3" id="KW-1185">Reference proteome</keyword>
<dbReference type="AlphaFoldDB" id="A0A5C3QKK9"/>
<dbReference type="STRING" id="1884261.A0A5C3QKK9"/>
<dbReference type="Proteomes" id="UP000305067">
    <property type="component" value="Unassembled WGS sequence"/>
</dbReference>
<feature type="region of interest" description="Disordered" evidence="1">
    <location>
        <begin position="1"/>
        <end position="34"/>
    </location>
</feature>
<dbReference type="OrthoDB" id="309640at2759"/>
<proteinExistence type="predicted"/>
<dbReference type="InterPro" id="IPR035959">
    <property type="entry name" value="RutC-like_sf"/>
</dbReference>
<accession>A0A5C3QKK9</accession>
<dbReference type="SUPFAM" id="SSF55298">
    <property type="entry name" value="YjgF-like"/>
    <property type="match status" value="1"/>
</dbReference>
<evidence type="ECO:0000256" key="1">
    <source>
        <dbReference type="SAM" id="MobiDB-lite"/>
    </source>
</evidence>
<dbReference type="EMBL" id="ML178822">
    <property type="protein sequence ID" value="TFL02476.1"/>
    <property type="molecule type" value="Genomic_DNA"/>
</dbReference>
<feature type="compositionally biased region" description="Polar residues" evidence="1">
    <location>
        <begin position="16"/>
        <end position="32"/>
    </location>
</feature>
<protein>
    <submittedName>
        <fullName evidence="2">Uncharacterized protein</fullName>
    </submittedName>
</protein>
<gene>
    <name evidence="2" type="ORF">BDV98DRAFT_565880</name>
</gene>
<organism evidence="2 3">
    <name type="scientific">Pterulicium gracile</name>
    <dbReference type="NCBI Taxonomy" id="1884261"/>
    <lineage>
        <taxon>Eukaryota</taxon>
        <taxon>Fungi</taxon>
        <taxon>Dikarya</taxon>
        <taxon>Basidiomycota</taxon>
        <taxon>Agaricomycotina</taxon>
        <taxon>Agaricomycetes</taxon>
        <taxon>Agaricomycetidae</taxon>
        <taxon>Agaricales</taxon>
        <taxon>Pleurotineae</taxon>
        <taxon>Pterulaceae</taxon>
        <taxon>Pterulicium</taxon>
    </lineage>
</organism>
<reference evidence="2 3" key="1">
    <citation type="journal article" date="2019" name="Nat. Ecol. Evol.">
        <title>Megaphylogeny resolves global patterns of mushroom evolution.</title>
        <authorList>
            <person name="Varga T."/>
            <person name="Krizsan K."/>
            <person name="Foldi C."/>
            <person name="Dima B."/>
            <person name="Sanchez-Garcia M."/>
            <person name="Sanchez-Ramirez S."/>
            <person name="Szollosi G.J."/>
            <person name="Szarkandi J.G."/>
            <person name="Papp V."/>
            <person name="Albert L."/>
            <person name="Andreopoulos W."/>
            <person name="Angelini C."/>
            <person name="Antonin V."/>
            <person name="Barry K.W."/>
            <person name="Bougher N.L."/>
            <person name="Buchanan P."/>
            <person name="Buyck B."/>
            <person name="Bense V."/>
            <person name="Catcheside P."/>
            <person name="Chovatia M."/>
            <person name="Cooper J."/>
            <person name="Damon W."/>
            <person name="Desjardin D."/>
            <person name="Finy P."/>
            <person name="Geml J."/>
            <person name="Haridas S."/>
            <person name="Hughes K."/>
            <person name="Justo A."/>
            <person name="Karasinski D."/>
            <person name="Kautmanova I."/>
            <person name="Kiss B."/>
            <person name="Kocsube S."/>
            <person name="Kotiranta H."/>
            <person name="LaButti K.M."/>
            <person name="Lechner B.E."/>
            <person name="Liimatainen K."/>
            <person name="Lipzen A."/>
            <person name="Lukacs Z."/>
            <person name="Mihaltcheva S."/>
            <person name="Morgado L.N."/>
            <person name="Niskanen T."/>
            <person name="Noordeloos M.E."/>
            <person name="Ohm R.A."/>
            <person name="Ortiz-Santana B."/>
            <person name="Ovrebo C."/>
            <person name="Racz N."/>
            <person name="Riley R."/>
            <person name="Savchenko A."/>
            <person name="Shiryaev A."/>
            <person name="Soop K."/>
            <person name="Spirin V."/>
            <person name="Szebenyi C."/>
            <person name="Tomsovsky M."/>
            <person name="Tulloss R.E."/>
            <person name="Uehling J."/>
            <person name="Grigoriev I.V."/>
            <person name="Vagvolgyi C."/>
            <person name="Papp T."/>
            <person name="Martin F.M."/>
            <person name="Miettinen O."/>
            <person name="Hibbett D.S."/>
            <person name="Nagy L.G."/>
        </authorList>
    </citation>
    <scope>NUCLEOTIDE SEQUENCE [LARGE SCALE GENOMIC DNA]</scope>
    <source>
        <strain evidence="2 3">CBS 309.79</strain>
    </source>
</reference>
<name>A0A5C3QKK9_9AGAR</name>
<sequence length="184" mass="20761">MHPLFNRRRPSRRPNTPHTVSGQGGSPTQSLDAQDIPADISSDVAQAFVSVDVALKNAGGKGMEQVYKLVEYSAPGFNQAVAEAAVKELRRWFKDEERLPILTCRRCIWRRCISRWRLVRSWDRLELRKRSVRSERCVAFSNANMTGLSSISLGVLLLDLCLKTCSMDRYEILSVCGHPRKGGK</sequence>
<evidence type="ECO:0000313" key="2">
    <source>
        <dbReference type="EMBL" id="TFL02476.1"/>
    </source>
</evidence>
<evidence type="ECO:0000313" key="3">
    <source>
        <dbReference type="Proteomes" id="UP000305067"/>
    </source>
</evidence>